<dbReference type="AlphaFoldDB" id="A0A6N8IW74"/>
<dbReference type="Proteomes" id="UP000469385">
    <property type="component" value="Unassembled WGS sequence"/>
</dbReference>
<dbReference type="EMBL" id="WSEL01000009">
    <property type="protein sequence ID" value="MVQ31038.1"/>
    <property type="molecule type" value="Genomic_DNA"/>
</dbReference>
<reference evidence="1 2" key="1">
    <citation type="submission" date="2019-12" db="EMBL/GenBank/DDBJ databases">
        <authorList>
            <person name="Huq M.A."/>
        </authorList>
    </citation>
    <scope>NUCLEOTIDE SEQUENCE [LARGE SCALE GENOMIC DNA]</scope>
    <source>
        <strain evidence="1 2">MAH-25</strain>
    </source>
</reference>
<protein>
    <submittedName>
        <fullName evidence="1">Uncharacterized protein</fullName>
    </submittedName>
</protein>
<evidence type="ECO:0000313" key="1">
    <source>
        <dbReference type="EMBL" id="MVQ31038.1"/>
    </source>
</evidence>
<dbReference type="RefSeq" id="WP_157399133.1">
    <property type="nucleotide sequence ID" value="NZ_WSEL01000009.1"/>
</dbReference>
<organism evidence="1 2">
    <name type="scientific">Ramlibacter pinisoli</name>
    <dbReference type="NCBI Taxonomy" id="2682844"/>
    <lineage>
        <taxon>Bacteria</taxon>
        <taxon>Pseudomonadati</taxon>
        <taxon>Pseudomonadota</taxon>
        <taxon>Betaproteobacteria</taxon>
        <taxon>Burkholderiales</taxon>
        <taxon>Comamonadaceae</taxon>
        <taxon>Ramlibacter</taxon>
    </lineage>
</organism>
<accession>A0A6N8IW74</accession>
<proteinExistence type="predicted"/>
<keyword evidence="2" id="KW-1185">Reference proteome</keyword>
<sequence>MDDHSSLDFPTTSALDAYVVQEEIRGPIHGHWLACYAIERSRGFHAYGKLCRDRPVSVWDTPSAFLKISLGPRPTADAALDAIATAIEARLQRRLGNQAIPAPPPAD</sequence>
<gene>
    <name evidence="1" type="ORF">GON04_16380</name>
</gene>
<name>A0A6N8IW74_9BURK</name>
<evidence type="ECO:0000313" key="2">
    <source>
        <dbReference type="Proteomes" id="UP000469385"/>
    </source>
</evidence>
<comment type="caution">
    <text evidence="1">The sequence shown here is derived from an EMBL/GenBank/DDBJ whole genome shotgun (WGS) entry which is preliminary data.</text>
</comment>